<evidence type="ECO:0000313" key="3">
    <source>
        <dbReference type="Proteomes" id="UP000276888"/>
    </source>
</evidence>
<keyword evidence="1" id="KW-1133">Transmembrane helix</keyword>
<protein>
    <submittedName>
        <fullName evidence="2">Uncharacterized protein</fullName>
    </submittedName>
</protein>
<dbReference type="Proteomes" id="UP000276888">
    <property type="component" value="Chromosome"/>
</dbReference>
<feature type="transmembrane region" description="Helical" evidence="1">
    <location>
        <begin position="12"/>
        <end position="34"/>
    </location>
</feature>
<sequence>MSRPIPGQYSHISKAGVVPVESVVALLFVAAMAVRVNMPLFLPWNVVVALLVFPIAARHLTKFEWMLPVAVGSVAAGLAGVFLTEASTDPTSFNVLVSNASRVLGWGLVLSAMLWARSVAGVPKMLLAFAVGQLLSLGLNGVSTDNAWKFSLSFPVILLTLSLPVLVRSRVAQLVACLALAAVSVASDSRSSAGFLLISIALVLSQGAGDGSLRSIAMRRWLVVVRIGAVALGAFFLLQAALLEGFLGEQAEARTAYQIQNGGSVLAGGRPEMGASVALILAKPFGYGAGAVPEPSDILVAKGGMSTLGYDPNNGYVENYMFGRGFEVHSVLGNLWIQFGILGAIFAIAVAILLVRGAAHQLALGTATAVMVYLAIRGVWDIAFSPTLSSFIVMPLALAAVAVPKVAARHGDPLSGDGLRARDRASRRSA</sequence>
<keyword evidence="3" id="KW-1185">Reference proteome</keyword>
<dbReference type="KEGG" id="mlv:CVS47_00197"/>
<proteinExistence type="predicted"/>
<feature type="transmembrane region" description="Helical" evidence="1">
    <location>
        <begin position="193"/>
        <end position="209"/>
    </location>
</feature>
<dbReference type="RefSeq" id="WP_127094408.1">
    <property type="nucleotide sequence ID" value="NZ_CP031423.1"/>
</dbReference>
<dbReference type="AlphaFoldDB" id="A0A3Q9IYR3"/>
<organism evidence="2 3">
    <name type="scientific">Microbacterium lemovicicum</name>
    <dbReference type="NCBI Taxonomy" id="1072463"/>
    <lineage>
        <taxon>Bacteria</taxon>
        <taxon>Bacillati</taxon>
        <taxon>Actinomycetota</taxon>
        <taxon>Actinomycetes</taxon>
        <taxon>Micrococcales</taxon>
        <taxon>Microbacteriaceae</taxon>
        <taxon>Microbacterium</taxon>
    </lineage>
</organism>
<feature type="transmembrane region" description="Helical" evidence="1">
    <location>
        <begin position="335"/>
        <end position="355"/>
    </location>
</feature>
<feature type="transmembrane region" description="Helical" evidence="1">
    <location>
        <begin position="103"/>
        <end position="120"/>
    </location>
</feature>
<dbReference type="EMBL" id="CP031423">
    <property type="protein sequence ID" value="AZS35605.1"/>
    <property type="molecule type" value="Genomic_DNA"/>
</dbReference>
<evidence type="ECO:0000313" key="2">
    <source>
        <dbReference type="EMBL" id="AZS35605.1"/>
    </source>
</evidence>
<keyword evidence="1" id="KW-0812">Transmembrane</keyword>
<gene>
    <name evidence="2" type="ORF">CVS47_00197</name>
</gene>
<name>A0A3Q9IYR3_9MICO</name>
<evidence type="ECO:0000256" key="1">
    <source>
        <dbReference type="SAM" id="Phobius"/>
    </source>
</evidence>
<feature type="transmembrane region" description="Helical" evidence="1">
    <location>
        <begin position="362"/>
        <end position="380"/>
    </location>
</feature>
<feature type="transmembrane region" description="Helical" evidence="1">
    <location>
        <begin position="148"/>
        <end position="166"/>
    </location>
</feature>
<feature type="transmembrane region" description="Helical" evidence="1">
    <location>
        <begin position="221"/>
        <end position="242"/>
    </location>
</feature>
<accession>A0A3Q9IYR3</accession>
<reference evidence="2 3" key="1">
    <citation type="submission" date="2018-08" db="EMBL/GenBank/DDBJ databases">
        <title>Microbacterium lemovicicum sp. nov., a bacterium isolated from a natural uranium-rich soil.</title>
        <authorList>
            <person name="ORTET P."/>
        </authorList>
    </citation>
    <scope>NUCLEOTIDE SEQUENCE [LARGE SCALE GENOMIC DNA]</scope>
    <source>
        <strain evidence="2 3">Viu22</strain>
    </source>
</reference>
<feature type="transmembrane region" description="Helical" evidence="1">
    <location>
        <begin position="125"/>
        <end position="142"/>
    </location>
</feature>
<feature type="transmembrane region" description="Helical" evidence="1">
    <location>
        <begin position="65"/>
        <end position="83"/>
    </location>
</feature>
<keyword evidence="1" id="KW-0472">Membrane</keyword>
<feature type="transmembrane region" description="Helical" evidence="1">
    <location>
        <begin position="40"/>
        <end position="58"/>
    </location>
</feature>
<dbReference type="OrthoDB" id="5181551at2"/>